<accession>A0A6B3ND13</accession>
<dbReference type="Gene3D" id="2.60.40.2030">
    <property type="match status" value="2"/>
</dbReference>
<dbReference type="SUPFAM" id="SSF141072">
    <property type="entry name" value="CalX-like"/>
    <property type="match status" value="2"/>
</dbReference>
<evidence type="ECO:0000256" key="1">
    <source>
        <dbReference type="ARBA" id="ARBA00022729"/>
    </source>
</evidence>
<keyword evidence="1" id="KW-0732">Signal</keyword>
<evidence type="ECO:0000256" key="3">
    <source>
        <dbReference type="ARBA" id="ARBA00022837"/>
    </source>
</evidence>
<reference evidence="7" key="1">
    <citation type="submission" date="2019-11" db="EMBL/GenBank/DDBJ databases">
        <title>Genomic insights into an expanded diversity of filamentous marine cyanobacteria reveals the extraordinary biosynthetic potential of Moorea and Okeania.</title>
        <authorList>
            <person name="Ferreira Leao T."/>
            <person name="Wang M."/>
            <person name="Moss N."/>
            <person name="Da Silva R."/>
            <person name="Sanders J."/>
            <person name="Nurk S."/>
            <person name="Gurevich A."/>
            <person name="Humphrey G."/>
            <person name="Reher R."/>
            <person name="Zhu Q."/>
            <person name="Belda-Ferre P."/>
            <person name="Glukhov E."/>
            <person name="Rex R."/>
            <person name="Dorrestein P.C."/>
            <person name="Knight R."/>
            <person name="Pevzner P."/>
            <person name="Gerwick W.H."/>
            <person name="Gerwick L."/>
        </authorList>
    </citation>
    <scope>NUCLEOTIDE SEQUENCE</scope>
    <source>
        <strain evidence="7">SIO1C4</strain>
    </source>
</reference>
<dbReference type="Pfam" id="PF17164">
    <property type="entry name" value="DUF5122"/>
    <property type="match status" value="6"/>
</dbReference>
<feature type="domain" description="Calx-beta" evidence="4">
    <location>
        <begin position="788"/>
        <end position="900"/>
    </location>
</feature>
<dbReference type="Pfam" id="PF13448">
    <property type="entry name" value="DUF4114"/>
    <property type="match status" value="2"/>
</dbReference>
<dbReference type="Pfam" id="PF03160">
    <property type="entry name" value="Calx-beta"/>
    <property type="match status" value="2"/>
</dbReference>
<feature type="domain" description="Calx-beta" evidence="4">
    <location>
        <begin position="652"/>
        <end position="768"/>
    </location>
</feature>
<dbReference type="AlphaFoldDB" id="A0A6B3ND13"/>
<feature type="domain" description="DUF4347" evidence="6">
    <location>
        <begin position="51"/>
        <end position="209"/>
    </location>
</feature>
<proteinExistence type="predicted"/>
<protein>
    <submittedName>
        <fullName evidence="7">DUF4347 domain-containing protein</fullName>
    </submittedName>
</protein>
<evidence type="ECO:0000313" key="7">
    <source>
        <dbReference type="EMBL" id="NER27984.1"/>
    </source>
</evidence>
<evidence type="ECO:0000259" key="4">
    <source>
        <dbReference type="Pfam" id="PF03160"/>
    </source>
</evidence>
<dbReference type="NCBIfam" id="TIGR02608">
    <property type="entry name" value="delta_60_rpt"/>
    <property type="match status" value="6"/>
</dbReference>
<dbReference type="InterPro" id="IPR013431">
    <property type="entry name" value="Delta_60_rpt"/>
</dbReference>
<feature type="domain" description="DUF4114" evidence="5">
    <location>
        <begin position="994"/>
        <end position="1076"/>
    </location>
</feature>
<keyword evidence="3" id="KW-0106">Calcium</keyword>
<dbReference type="PANTHER" id="PTHR46682:SF1">
    <property type="entry name" value="ADHESION G-PROTEIN COUPLED RECEPTOR V1"/>
    <property type="match status" value="1"/>
</dbReference>
<keyword evidence="2" id="KW-0677">Repeat</keyword>
<gene>
    <name evidence="7" type="ORF">F6J89_10180</name>
</gene>
<name>A0A6B3ND13_9CYAN</name>
<dbReference type="PANTHER" id="PTHR46682">
    <property type="entry name" value="ADHESION G-PROTEIN COUPLED RECEPTOR V1"/>
    <property type="match status" value="1"/>
</dbReference>
<evidence type="ECO:0000259" key="6">
    <source>
        <dbReference type="Pfam" id="PF14252"/>
    </source>
</evidence>
<dbReference type="Gene3D" id="2.80.10.50">
    <property type="match status" value="3"/>
</dbReference>
<dbReference type="InterPro" id="IPR003644">
    <property type="entry name" value="Calx_beta"/>
</dbReference>
<feature type="domain" description="DUF4114" evidence="5">
    <location>
        <begin position="1162"/>
        <end position="1236"/>
    </location>
</feature>
<dbReference type="InterPro" id="IPR038081">
    <property type="entry name" value="CalX-like_sf"/>
</dbReference>
<evidence type="ECO:0000256" key="2">
    <source>
        <dbReference type="ARBA" id="ARBA00022737"/>
    </source>
</evidence>
<organism evidence="7">
    <name type="scientific">Symploca sp. SIO1C4</name>
    <dbReference type="NCBI Taxonomy" id="2607765"/>
    <lineage>
        <taxon>Bacteria</taxon>
        <taxon>Bacillati</taxon>
        <taxon>Cyanobacteriota</taxon>
        <taxon>Cyanophyceae</taxon>
        <taxon>Coleofasciculales</taxon>
        <taxon>Coleofasciculaceae</taxon>
        <taxon>Symploca</taxon>
    </lineage>
</organism>
<sequence length="1238" mass="130947">MLGYLKFYLPVIETIMKTIEDYHFNKNIILKKLLIQNNQSQQQQQVISNMLVVIDQKVEDYKVLAAGVKSGAQVLILDSHRDGVEQITAALQGYTEISSIHIVSHGSPGCLDLGNTQLSLCTLNQYASQLRSWFSPAILLYGCNVACGDAGAEFIERLHQLTGAKIAASATPTGNKALGGNWELEVTTGEIAVSLAFTTALRESYAGVLSSVDFDSSFGNNGIVTTNIANRSDTYIGASSTVIQPDGKVVVAGSTGGFDPIDSDFALVRYNSDGSLDSSFDSNGIVTTDIAGDDEGVNSTNIALQQDGKIVLAGTTLVARDEDFPWRTDGDFALVRYNSDGSLDSSFGENGIVTTDIAGKLQSGNDVVLQPDGKIIVVGSSANDSGEDFALVRYNSDGSLDNSFGENGISLTNIANTSNRFGSSILQADGKIVVVGTAKTDSGRDFAVVRYNSDGSLDNSFGTDGIVTTNLAAINPGISNTISSSSSWAGNVALQLDGKIVVVGTTSTLLLDPDGEPLFDPSLSGLALVRYNSDGSVDSGFGDNGIVITNTAHDGYSIETNVALQSDGKIVLAAGGVTYDFNNQIYQSILIRYDSDGNLDSSFGINSILFSEDVKGGGAPRLAIDPEGKIVAAGGENNDLLVAVYNINEPIVTLTTTDNTAVERTPANDTGIYRVSRNTIDGDLTIQLTIDSNSTTELSDYILAGGEVNLTDSNLAVTIPDGEEFLEITLTPIDDTLPENTETLQLNLAPDPAYEIDADNNSASITITANDEISYAVTLNSTTPIVEGDTASQTVSFTVTRSGGIGIASSVDYAITNSAPLGNNDFNNVQIDSVASGVSGTISFAPGEETKTITLEVLDDQIAETSENLIITLSNPNLTEAPVNSSITTPTALVAITDDDSNTPVTLNKTLEDTLFLTGSSSQTQLQFTLTERNTSFVNEVGVFIVDNEQGRIDSIAPGTPGYLEAALERGQVIFSSLADNVFPQLSSTRQLSFDTDTRLGFYLVQDDTTDNVLADLAAGRTSTNVFLNFSDANPDNFDYLEVSPLEENHFQLNWKDSLAGAEADFNDLVLTVDINDNPPPLGTQLQGGQQAELIDLRDQITGIVAAEFVINSDAAFDNSFGFYVVDNPNGQIGTLNPGDSGYAQAAVSNRVDLESGLPGDALLAPFLIADGTAEEFLAVNPNNSSGQGPLAYFAYLDANSDGFDHVRLLGDNLFGFEDFEGGGDADYNDLVVEVSFF</sequence>
<dbReference type="InterPro" id="IPR026919">
    <property type="entry name" value="ADGRV1"/>
</dbReference>
<evidence type="ECO:0000259" key="5">
    <source>
        <dbReference type="Pfam" id="PF13448"/>
    </source>
</evidence>
<dbReference type="Pfam" id="PF14252">
    <property type="entry name" value="DUF4347"/>
    <property type="match status" value="1"/>
</dbReference>
<dbReference type="GO" id="GO:0004930">
    <property type="term" value="F:G protein-coupled receptor activity"/>
    <property type="evidence" value="ECO:0007669"/>
    <property type="project" value="InterPro"/>
</dbReference>
<comment type="caution">
    <text evidence="7">The sequence shown here is derived from an EMBL/GenBank/DDBJ whole genome shotgun (WGS) entry which is preliminary data.</text>
</comment>
<dbReference type="InterPro" id="IPR025592">
    <property type="entry name" value="DUF4347"/>
</dbReference>
<dbReference type="EMBL" id="JAAHFQ010000156">
    <property type="protein sequence ID" value="NER27984.1"/>
    <property type="molecule type" value="Genomic_DNA"/>
</dbReference>
<dbReference type="GO" id="GO:0016020">
    <property type="term" value="C:membrane"/>
    <property type="evidence" value="ECO:0007669"/>
    <property type="project" value="InterPro"/>
</dbReference>
<dbReference type="InterPro" id="IPR025193">
    <property type="entry name" value="DUF4114"/>
</dbReference>